<dbReference type="InterPro" id="IPR006977">
    <property type="entry name" value="Yip1_dom"/>
</dbReference>
<comment type="caution">
    <text evidence="7">The sequence shown here is derived from an EMBL/GenBank/DDBJ whole genome shotgun (WGS) entry which is preliminary data.</text>
</comment>
<dbReference type="EMBL" id="JAJODE010000021">
    <property type="protein sequence ID" value="MCD4838990.1"/>
    <property type="molecule type" value="Genomic_DNA"/>
</dbReference>
<feature type="transmembrane region" description="Helical" evidence="5">
    <location>
        <begin position="117"/>
        <end position="142"/>
    </location>
</feature>
<evidence type="ECO:0000256" key="2">
    <source>
        <dbReference type="ARBA" id="ARBA00022692"/>
    </source>
</evidence>
<dbReference type="Pfam" id="PF04893">
    <property type="entry name" value="Yip1"/>
    <property type="match status" value="1"/>
</dbReference>
<feature type="transmembrane region" description="Helical" evidence="5">
    <location>
        <begin position="193"/>
        <end position="215"/>
    </location>
</feature>
<reference evidence="7 8" key="1">
    <citation type="journal article" date="2023" name="Antonie Van Leeuwenhoek">
        <title>Unveiling the genomic potential of a novel thermostable glycoside hydrolases producing Neobacillus sedimentimangrovi UE25.</title>
        <authorList>
            <person name="Ejaz U."/>
            <person name="Saleem F."/>
            <person name="Rashid R."/>
            <person name="Hasan K.A."/>
            <person name="Syed M.N."/>
            <person name="Sohail M."/>
        </authorList>
    </citation>
    <scope>NUCLEOTIDE SEQUENCE [LARGE SCALE GENOMIC DNA]</scope>
    <source>
        <strain evidence="7 8">UE25</strain>
    </source>
</reference>
<evidence type="ECO:0000313" key="7">
    <source>
        <dbReference type="EMBL" id="MCD4838990.1"/>
    </source>
</evidence>
<keyword evidence="4 5" id="KW-0472">Membrane</keyword>
<gene>
    <name evidence="7" type="ORF">LRS37_08905</name>
</gene>
<protein>
    <submittedName>
        <fullName evidence="7">YIP1 family protein</fullName>
    </submittedName>
</protein>
<accession>A0ABS8QJK8</accession>
<feature type="domain" description="Yip1" evidence="6">
    <location>
        <begin position="15"/>
        <end position="207"/>
    </location>
</feature>
<keyword evidence="2 5" id="KW-0812">Transmembrane</keyword>
<evidence type="ECO:0000313" key="8">
    <source>
        <dbReference type="Proteomes" id="UP001162836"/>
    </source>
</evidence>
<feature type="transmembrane region" description="Helical" evidence="5">
    <location>
        <begin position="34"/>
        <end position="54"/>
    </location>
</feature>
<feature type="transmembrane region" description="Helical" evidence="5">
    <location>
        <begin position="162"/>
        <end position="181"/>
    </location>
</feature>
<organism evidence="7 8">
    <name type="scientific">Neobacillus sedimentimangrovi</name>
    <dbReference type="NCBI Taxonomy" id="2699460"/>
    <lineage>
        <taxon>Bacteria</taxon>
        <taxon>Bacillati</taxon>
        <taxon>Bacillota</taxon>
        <taxon>Bacilli</taxon>
        <taxon>Bacillales</taxon>
        <taxon>Bacillaceae</taxon>
        <taxon>Neobacillus</taxon>
    </lineage>
</organism>
<proteinExistence type="predicted"/>
<dbReference type="Proteomes" id="UP001162836">
    <property type="component" value="Unassembled WGS sequence"/>
</dbReference>
<evidence type="ECO:0000256" key="4">
    <source>
        <dbReference type="ARBA" id="ARBA00023136"/>
    </source>
</evidence>
<dbReference type="RefSeq" id="WP_163184269.1">
    <property type="nucleotide sequence ID" value="NZ_JAAFZF010000059.1"/>
</dbReference>
<name>A0ABS8QJK8_9BACI</name>
<evidence type="ECO:0000259" key="6">
    <source>
        <dbReference type="Pfam" id="PF04893"/>
    </source>
</evidence>
<feature type="transmembrane region" description="Helical" evidence="5">
    <location>
        <begin position="83"/>
        <end position="105"/>
    </location>
</feature>
<comment type="subcellular location">
    <subcellularLocation>
        <location evidence="1">Membrane</location>
        <topology evidence="1">Multi-pass membrane protein</topology>
    </subcellularLocation>
</comment>
<evidence type="ECO:0000256" key="5">
    <source>
        <dbReference type="SAM" id="Phobius"/>
    </source>
</evidence>
<sequence length="220" mass="23669">MEVQTELKKENPSLIGMFTSPGEQFERIKGNPKIWVPLLIVSILYGIGSTLMGLSMDVGTLIDQGVPEDQAEFLIGFTKISTAITGIFIPIIGVLISSAIYLLVAKIAGVSVTFKQLFSMNTFIMVISGLGLVLNMAIIYLINGNPEIFITSLAGVFNQEKTGLLSSIEIFGIWSTILTAIGLHKTANFSKGLAWTIAIIFFLIGLGFGQIGSMFNGIAQ</sequence>
<evidence type="ECO:0000256" key="3">
    <source>
        <dbReference type="ARBA" id="ARBA00022989"/>
    </source>
</evidence>
<keyword evidence="8" id="KW-1185">Reference proteome</keyword>
<keyword evidence="3 5" id="KW-1133">Transmembrane helix</keyword>
<evidence type="ECO:0000256" key="1">
    <source>
        <dbReference type="ARBA" id="ARBA00004141"/>
    </source>
</evidence>